<dbReference type="EMBL" id="JADIMF010000092">
    <property type="protein sequence ID" value="MBO8469308.1"/>
    <property type="molecule type" value="Genomic_DNA"/>
</dbReference>
<evidence type="ECO:0000256" key="3">
    <source>
        <dbReference type="ARBA" id="ARBA00022801"/>
    </source>
</evidence>
<dbReference type="PANTHER" id="PTHR11717:SF7">
    <property type="entry name" value="LOW MOLECULAR WEIGHT PHOSPHOTYROSINE PROTEIN PHOSPHATASE"/>
    <property type="match status" value="1"/>
</dbReference>
<dbReference type="SMART" id="SM00226">
    <property type="entry name" value="LMWPc"/>
    <property type="match status" value="1"/>
</dbReference>
<evidence type="ECO:0000256" key="4">
    <source>
        <dbReference type="ARBA" id="ARBA00022912"/>
    </source>
</evidence>
<dbReference type="EC" id="3.1.3.48" evidence="2"/>
<dbReference type="PRINTS" id="PR00719">
    <property type="entry name" value="LMWPTPASE"/>
</dbReference>
<proteinExistence type="inferred from homology"/>
<dbReference type="Gene3D" id="3.40.50.2300">
    <property type="match status" value="1"/>
</dbReference>
<feature type="domain" description="Phosphotyrosine protein phosphatase I" evidence="6">
    <location>
        <begin position="2"/>
        <end position="139"/>
    </location>
</feature>
<dbReference type="AlphaFoldDB" id="A0A9D9NDE7"/>
<keyword evidence="4" id="KW-0904">Protein phosphatase</keyword>
<feature type="active site" description="Nucleophile" evidence="5">
    <location>
        <position position="8"/>
    </location>
</feature>
<sequence length="146" mass="16654">MMNIIFVCHGNICRSPMAEYIMKYLLEDYHTEGVYVSSAGVSSEENGNDIYPPAKRMLKAHGIPFFSHRAHRITDDEFNNSDLVIALDRSNLNALVRRFGKSSRIMMLLPRDVEDPWYTDDFETAYEDILSGCKALLSEIRGDANL</sequence>
<comment type="caution">
    <text evidence="7">The sequence shown here is derived from an EMBL/GenBank/DDBJ whole genome shotgun (WGS) entry which is preliminary data.</text>
</comment>
<reference evidence="7" key="1">
    <citation type="submission" date="2020-10" db="EMBL/GenBank/DDBJ databases">
        <authorList>
            <person name="Gilroy R."/>
        </authorList>
    </citation>
    <scope>NUCLEOTIDE SEQUENCE</scope>
    <source>
        <strain evidence="7">14700</strain>
    </source>
</reference>
<dbReference type="CDD" id="cd16343">
    <property type="entry name" value="LMWPTP"/>
    <property type="match status" value="1"/>
</dbReference>
<comment type="similarity">
    <text evidence="1">Belongs to the low molecular weight phosphotyrosine protein phosphatase family.</text>
</comment>
<dbReference type="PANTHER" id="PTHR11717">
    <property type="entry name" value="LOW MOLECULAR WEIGHT PROTEIN TYROSINE PHOSPHATASE"/>
    <property type="match status" value="1"/>
</dbReference>
<organism evidence="7 8">
    <name type="scientific">Candidatus Ornithospirochaeta stercoravium</name>
    <dbReference type="NCBI Taxonomy" id="2840897"/>
    <lineage>
        <taxon>Bacteria</taxon>
        <taxon>Pseudomonadati</taxon>
        <taxon>Spirochaetota</taxon>
        <taxon>Spirochaetia</taxon>
        <taxon>Spirochaetales</taxon>
        <taxon>Spirochaetaceae</taxon>
        <taxon>Spirochaetaceae incertae sedis</taxon>
        <taxon>Candidatus Ornithospirochaeta</taxon>
    </lineage>
</organism>
<gene>
    <name evidence="7" type="ORF">IAA72_05945</name>
</gene>
<dbReference type="InterPro" id="IPR023485">
    <property type="entry name" value="Ptyr_pPase"/>
</dbReference>
<dbReference type="InterPro" id="IPR050438">
    <property type="entry name" value="LMW_PTPase"/>
</dbReference>
<keyword evidence="3" id="KW-0378">Hydrolase</keyword>
<dbReference type="GO" id="GO:0004725">
    <property type="term" value="F:protein tyrosine phosphatase activity"/>
    <property type="evidence" value="ECO:0007669"/>
    <property type="project" value="UniProtKB-EC"/>
</dbReference>
<feature type="active site" evidence="5">
    <location>
        <position position="14"/>
    </location>
</feature>
<evidence type="ECO:0000259" key="6">
    <source>
        <dbReference type="SMART" id="SM00226"/>
    </source>
</evidence>
<reference evidence="7" key="2">
    <citation type="journal article" date="2021" name="PeerJ">
        <title>Extensive microbial diversity within the chicken gut microbiome revealed by metagenomics and culture.</title>
        <authorList>
            <person name="Gilroy R."/>
            <person name="Ravi A."/>
            <person name="Getino M."/>
            <person name="Pursley I."/>
            <person name="Horton D.L."/>
            <person name="Alikhan N.F."/>
            <person name="Baker D."/>
            <person name="Gharbi K."/>
            <person name="Hall N."/>
            <person name="Watson M."/>
            <person name="Adriaenssens E.M."/>
            <person name="Foster-Nyarko E."/>
            <person name="Jarju S."/>
            <person name="Secka A."/>
            <person name="Antonio M."/>
            <person name="Oren A."/>
            <person name="Chaudhuri R.R."/>
            <person name="La Ragione R."/>
            <person name="Hildebrand F."/>
            <person name="Pallen M.J."/>
        </authorList>
    </citation>
    <scope>NUCLEOTIDE SEQUENCE</scope>
    <source>
        <strain evidence="7">14700</strain>
    </source>
</reference>
<accession>A0A9D9NDE7</accession>
<name>A0A9D9NDE7_9SPIO</name>
<evidence type="ECO:0000313" key="7">
    <source>
        <dbReference type="EMBL" id="MBO8469308.1"/>
    </source>
</evidence>
<evidence type="ECO:0000256" key="5">
    <source>
        <dbReference type="PIRSR" id="PIRSR617867-1"/>
    </source>
</evidence>
<dbReference type="SUPFAM" id="SSF52788">
    <property type="entry name" value="Phosphotyrosine protein phosphatases I"/>
    <property type="match status" value="1"/>
</dbReference>
<protein>
    <recommendedName>
        <fullName evidence="2">protein-tyrosine-phosphatase</fullName>
        <ecNumber evidence="2">3.1.3.48</ecNumber>
    </recommendedName>
</protein>
<dbReference type="InterPro" id="IPR017867">
    <property type="entry name" value="Tyr_phospatase_low_mol_wt"/>
</dbReference>
<dbReference type="InterPro" id="IPR036196">
    <property type="entry name" value="Ptyr_pPase_sf"/>
</dbReference>
<evidence type="ECO:0000256" key="2">
    <source>
        <dbReference type="ARBA" id="ARBA00013064"/>
    </source>
</evidence>
<dbReference type="Proteomes" id="UP000810292">
    <property type="component" value="Unassembled WGS sequence"/>
</dbReference>
<evidence type="ECO:0000256" key="1">
    <source>
        <dbReference type="ARBA" id="ARBA00011063"/>
    </source>
</evidence>
<evidence type="ECO:0000313" key="8">
    <source>
        <dbReference type="Proteomes" id="UP000810292"/>
    </source>
</evidence>
<dbReference type="Pfam" id="PF01451">
    <property type="entry name" value="LMWPc"/>
    <property type="match status" value="1"/>
</dbReference>
<feature type="active site" description="Proton donor" evidence="5">
    <location>
        <position position="115"/>
    </location>
</feature>